<organism evidence="1 2">
    <name type="scientific">Syntrophus aciditrophicus (strain SB)</name>
    <dbReference type="NCBI Taxonomy" id="56780"/>
    <lineage>
        <taxon>Bacteria</taxon>
        <taxon>Pseudomonadati</taxon>
        <taxon>Thermodesulfobacteriota</taxon>
        <taxon>Syntrophia</taxon>
        <taxon>Syntrophales</taxon>
        <taxon>Syntrophaceae</taxon>
        <taxon>Syntrophus</taxon>
    </lineage>
</organism>
<keyword evidence="2" id="KW-1185">Reference proteome</keyword>
<dbReference type="HOGENOM" id="CLU_2738582_0_0_7"/>
<proteinExistence type="predicted"/>
<evidence type="ECO:0000313" key="1">
    <source>
        <dbReference type="EMBL" id="ABC77342.1"/>
    </source>
</evidence>
<dbReference type="EMBL" id="CP000252">
    <property type="protein sequence ID" value="ABC77342.1"/>
    <property type="molecule type" value="Genomic_DNA"/>
</dbReference>
<accession>Q2LTD2</accession>
<name>Q2LTD2_SYNAS</name>
<dbReference type="InParanoid" id="Q2LTD2"/>
<reference evidence="1 2" key="1">
    <citation type="journal article" date="2007" name="Proc. Natl. Acad. Sci. U.S.A.">
        <title>The genome of Syntrophus aciditrophicus: life at the thermodynamic limit of microbial growth.</title>
        <authorList>
            <person name="McInerney M.J."/>
            <person name="Rohlin L."/>
            <person name="Mouttaki H."/>
            <person name="Kim U."/>
            <person name="Krupp R.S."/>
            <person name="Rios-Hernandez L."/>
            <person name="Sieber J."/>
            <person name="Struchtemeyer C.G."/>
            <person name="Bhattacharyya A."/>
            <person name="Campbell J.W."/>
            <person name="Gunsalus R.P."/>
        </authorList>
    </citation>
    <scope>NUCLEOTIDE SEQUENCE [LARGE SCALE GENOMIC DNA]</scope>
    <source>
        <strain evidence="1 2">SB</strain>
    </source>
</reference>
<evidence type="ECO:0000313" key="2">
    <source>
        <dbReference type="Proteomes" id="UP000001933"/>
    </source>
</evidence>
<dbReference type="AlphaFoldDB" id="Q2LTD2"/>
<protein>
    <submittedName>
        <fullName evidence="1">Hypothetical cytosolic protein</fullName>
    </submittedName>
</protein>
<dbReference type="Proteomes" id="UP000001933">
    <property type="component" value="Chromosome"/>
</dbReference>
<dbReference type="KEGG" id="sat:SYN_02547"/>
<gene>
    <name evidence="1" type="ORF">SYN_02547</name>
</gene>
<dbReference type="STRING" id="56780.SYN_02547"/>
<sequence length="71" mass="8576">MIFFTQESRFSVSHGRSFIFHISDKKQKCEKYHNNTMEKELICSEIYLKLIFRIQFHAIEPSLMSVQYNVK</sequence>